<evidence type="ECO:0000256" key="1">
    <source>
        <dbReference type="SAM" id="MobiDB-lite"/>
    </source>
</evidence>
<keyword evidence="3" id="KW-1185">Reference proteome</keyword>
<dbReference type="SUPFAM" id="SSF53167">
    <property type="entry name" value="Purine and uridine phosphorylases"/>
    <property type="match status" value="1"/>
</dbReference>
<protein>
    <submittedName>
        <fullName evidence="2">PNP_UDP_1 domain-containing protein</fullName>
    </submittedName>
</protein>
<evidence type="ECO:0000313" key="3">
    <source>
        <dbReference type="Proteomes" id="UP000826661"/>
    </source>
</evidence>
<dbReference type="InterPro" id="IPR035994">
    <property type="entry name" value="Nucleoside_phosphorylase_sf"/>
</dbReference>
<dbReference type="PANTHER" id="PTHR46082:SF11">
    <property type="entry name" value="AAA+ ATPASE DOMAIN-CONTAINING PROTEIN-RELATED"/>
    <property type="match status" value="1"/>
</dbReference>
<feature type="region of interest" description="Disordered" evidence="1">
    <location>
        <begin position="124"/>
        <end position="147"/>
    </location>
</feature>
<dbReference type="EMBL" id="CP075870">
    <property type="protein sequence ID" value="QYT06048.1"/>
    <property type="molecule type" value="Genomic_DNA"/>
</dbReference>
<evidence type="ECO:0000313" key="2">
    <source>
        <dbReference type="EMBL" id="QYT06048.1"/>
    </source>
</evidence>
<reference evidence="2 3" key="1">
    <citation type="journal article" date="2021" name="BMC Genomics">
        <title>Telomere-to-telomere genome assembly of asparaginase-producing Trichoderma simmonsii.</title>
        <authorList>
            <person name="Chung D."/>
            <person name="Kwon Y.M."/>
            <person name="Yang Y."/>
        </authorList>
    </citation>
    <scope>NUCLEOTIDE SEQUENCE [LARGE SCALE GENOMIC DNA]</scope>
    <source>
        <strain evidence="2 3">GH-Sj1</strain>
    </source>
</reference>
<name>A0A8G0LSA1_9HYPO</name>
<sequence length="286" mass="31793">MSCSELCGDDPSRIVKREPRDDDCDDPTIHYGLIASANQVMKDAQVRDKLAEEQDVLCFEMEAAGLMNIFPCLVIRGICDYSDTHKNKQWQGYAAMTAAAYAKDILCRAPFYEIEVAQQIKEDVGSTTGTGSGEATSGGPGGMGCSPTNSPTSDLVGYLSRDSVDECIARNREQFTSKTRELIQNIINANIPGGIWYNRDEVLELSRQWREYFHLHRTIPFEGGSSGSPSSQTTRSYLMRMISDTRLGGDGISAQTADLYDAIAVMDYVDGWQKVDIQDEEDYEWI</sequence>
<dbReference type="InterPro" id="IPR053137">
    <property type="entry name" value="NLR-like"/>
</dbReference>
<dbReference type="Proteomes" id="UP000826661">
    <property type="component" value="Chromosome VII"/>
</dbReference>
<dbReference type="Gene3D" id="3.40.50.1580">
    <property type="entry name" value="Nucleoside phosphorylase domain"/>
    <property type="match status" value="1"/>
</dbReference>
<organism evidence="2 3">
    <name type="scientific">Trichoderma simmonsii</name>
    <dbReference type="NCBI Taxonomy" id="1491479"/>
    <lineage>
        <taxon>Eukaryota</taxon>
        <taxon>Fungi</taxon>
        <taxon>Dikarya</taxon>
        <taxon>Ascomycota</taxon>
        <taxon>Pezizomycotina</taxon>
        <taxon>Sordariomycetes</taxon>
        <taxon>Hypocreomycetidae</taxon>
        <taxon>Hypocreales</taxon>
        <taxon>Hypocreaceae</taxon>
        <taxon>Trichoderma</taxon>
    </lineage>
</organism>
<proteinExistence type="predicted"/>
<dbReference type="GO" id="GO:0003824">
    <property type="term" value="F:catalytic activity"/>
    <property type="evidence" value="ECO:0007669"/>
    <property type="project" value="InterPro"/>
</dbReference>
<dbReference type="GO" id="GO:0009116">
    <property type="term" value="P:nucleoside metabolic process"/>
    <property type="evidence" value="ECO:0007669"/>
    <property type="project" value="InterPro"/>
</dbReference>
<feature type="compositionally biased region" description="Gly residues" evidence="1">
    <location>
        <begin position="128"/>
        <end position="144"/>
    </location>
</feature>
<accession>A0A8G0LSA1</accession>
<dbReference type="AlphaFoldDB" id="A0A8G0LSA1"/>
<dbReference type="PANTHER" id="PTHR46082">
    <property type="entry name" value="ATP/GTP-BINDING PROTEIN-RELATED"/>
    <property type="match status" value="1"/>
</dbReference>
<gene>
    <name evidence="2" type="ORF">H0G86_012913</name>
</gene>